<evidence type="ECO:0000256" key="2">
    <source>
        <dbReference type="SAM" id="Phobius"/>
    </source>
</evidence>
<comment type="caution">
    <text evidence="5">The sequence shown here is derived from an EMBL/GenBank/DDBJ whole genome shotgun (WGS) entry which is preliminary data.</text>
</comment>
<feature type="compositionally biased region" description="Low complexity" evidence="1">
    <location>
        <begin position="561"/>
        <end position="573"/>
    </location>
</feature>
<dbReference type="GO" id="GO:0016020">
    <property type="term" value="C:membrane"/>
    <property type="evidence" value="ECO:0007669"/>
    <property type="project" value="InterPro"/>
</dbReference>
<evidence type="ECO:0000313" key="6">
    <source>
        <dbReference type="Proteomes" id="UP001283361"/>
    </source>
</evidence>
<keyword evidence="2" id="KW-0472">Membrane</keyword>
<name>A0AAE1CYK3_9GAST</name>
<feature type="chain" id="PRO_5042172575" description="MAM domain-containing protein" evidence="3">
    <location>
        <begin position="26"/>
        <end position="632"/>
    </location>
</feature>
<gene>
    <name evidence="5" type="ORF">RRG08_019141</name>
</gene>
<feature type="signal peptide" evidence="3">
    <location>
        <begin position="1"/>
        <end position="25"/>
    </location>
</feature>
<reference evidence="5" key="1">
    <citation type="journal article" date="2023" name="G3 (Bethesda)">
        <title>A reference genome for the long-term kleptoplast-retaining sea slug Elysia crispata morphotype clarki.</title>
        <authorList>
            <person name="Eastman K.E."/>
            <person name="Pendleton A.L."/>
            <person name="Shaikh M.A."/>
            <person name="Suttiyut T."/>
            <person name="Ogas R."/>
            <person name="Tomko P."/>
            <person name="Gavelis G."/>
            <person name="Widhalm J.R."/>
            <person name="Wisecaver J.H."/>
        </authorList>
    </citation>
    <scope>NUCLEOTIDE SEQUENCE</scope>
    <source>
        <strain evidence="5">ECLA1</strain>
    </source>
</reference>
<keyword evidence="3" id="KW-0732">Signal</keyword>
<dbReference type="Pfam" id="PF00629">
    <property type="entry name" value="MAM"/>
    <property type="match status" value="1"/>
</dbReference>
<feature type="region of interest" description="Disordered" evidence="1">
    <location>
        <begin position="556"/>
        <end position="585"/>
    </location>
</feature>
<organism evidence="5 6">
    <name type="scientific">Elysia crispata</name>
    <name type="common">lettuce slug</name>
    <dbReference type="NCBI Taxonomy" id="231223"/>
    <lineage>
        <taxon>Eukaryota</taxon>
        <taxon>Metazoa</taxon>
        <taxon>Spiralia</taxon>
        <taxon>Lophotrochozoa</taxon>
        <taxon>Mollusca</taxon>
        <taxon>Gastropoda</taxon>
        <taxon>Heterobranchia</taxon>
        <taxon>Euthyneura</taxon>
        <taxon>Panpulmonata</taxon>
        <taxon>Sacoglossa</taxon>
        <taxon>Placobranchoidea</taxon>
        <taxon>Plakobranchidae</taxon>
        <taxon>Elysia</taxon>
    </lineage>
</organism>
<dbReference type="Gene3D" id="2.60.120.200">
    <property type="match status" value="1"/>
</dbReference>
<feature type="transmembrane region" description="Helical" evidence="2">
    <location>
        <begin position="597"/>
        <end position="619"/>
    </location>
</feature>
<sequence length="632" mass="70180">MAFIPRNVEKILLFVLLLVVSDVLSQTVSVDPQCSKSRVGLPACDFNKYNCFKEPEGEKSWIHVPFGAKGPAYPIELGYVYLDPKISKGKPRGMFGTISGGIKAICVTFKYVTVGNTSAPINIYIQDGDILAPVHQVEAKRGGNWESTHFSCCLPDLINQKISIEATSTVDSIVSIDYVDITRSNMPCGNGELVCYPGVSGQTPLEADSSVQRCPSDQEEPAVRSCDFTPEDKIGPATCGWDVSPGWDVRQKRDGTGHYDIIYSIVEDGANLVASIDDAVDSLCAEIQFSVPDQRADPGNVFSVHIVAGNVSVLWGEAYSYHRQEEAVWRRNNFEGVLPEGTGRQIQITAAIKGLKIDYIHIKTSNMTRPTKAAAEDMKTWYILFSCPVVSADLKPPLCEMTPIPDQNSSDAHAWTEVTYPGDDIFPGRENYLLFSGKGHDLLVTPASLTTEVIKSYNMTTLSFSYALSGHAKLEIYTLEDGQRRMRVWHTKHETGRTWVRQKVDIGWIGEFQLLFLANYTEEQDTSSMTIFIGFTDIQVKVSGEQQTTVYATPTLMSNNPKEPTVKPTVKPTNSSTEPDAQTEGHERSIIPNWLDVLVTVILVVLSLLFISLIVGIVWKYRKDRKRRNRVV</sequence>
<protein>
    <recommendedName>
        <fullName evidence="4">MAM domain-containing protein</fullName>
    </recommendedName>
</protein>
<dbReference type="InterPro" id="IPR000998">
    <property type="entry name" value="MAM_dom"/>
</dbReference>
<proteinExistence type="predicted"/>
<keyword evidence="6" id="KW-1185">Reference proteome</keyword>
<evidence type="ECO:0000256" key="1">
    <source>
        <dbReference type="SAM" id="MobiDB-lite"/>
    </source>
</evidence>
<evidence type="ECO:0000313" key="5">
    <source>
        <dbReference type="EMBL" id="KAK3743897.1"/>
    </source>
</evidence>
<dbReference type="AlphaFoldDB" id="A0AAE1CYK3"/>
<evidence type="ECO:0000259" key="4">
    <source>
        <dbReference type="PROSITE" id="PS50060"/>
    </source>
</evidence>
<dbReference type="PROSITE" id="PS50060">
    <property type="entry name" value="MAM_2"/>
    <property type="match status" value="1"/>
</dbReference>
<dbReference type="Proteomes" id="UP001283361">
    <property type="component" value="Unassembled WGS sequence"/>
</dbReference>
<feature type="domain" description="MAM" evidence="4">
    <location>
        <begin position="385"/>
        <end position="540"/>
    </location>
</feature>
<keyword evidence="2" id="KW-0812">Transmembrane</keyword>
<dbReference type="InterPro" id="IPR013320">
    <property type="entry name" value="ConA-like_dom_sf"/>
</dbReference>
<evidence type="ECO:0000256" key="3">
    <source>
        <dbReference type="SAM" id="SignalP"/>
    </source>
</evidence>
<dbReference type="EMBL" id="JAWDGP010006293">
    <property type="protein sequence ID" value="KAK3743897.1"/>
    <property type="molecule type" value="Genomic_DNA"/>
</dbReference>
<dbReference type="SUPFAM" id="SSF49899">
    <property type="entry name" value="Concanavalin A-like lectins/glucanases"/>
    <property type="match status" value="1"/>
</dbReference>
<keyword evidence="2" id="KW-1133">Transmembrane helix</keyword>
<accession>A0AAE1CYK3</accession>